<keyword evidence="4" id="KW-0804">Transcription</keyword>
<dbReference type="OrthoDB" id="7849865at2"/>
<gene>
    <name evidence="7" type="ORF">E1809_20160</name>
</gene>
<dbReference type="SMART" id="SM00422">
    <property type="entry name" value="HTH_MERR"/>
    <property type="match status" value="1"/>
</dbReference>
<evidence type="ECO:0000256" key="2">
    <source>
        <dbReference type="ARBA" id="ARBA00023015"/>
    </source>
</evidence>
<dbReference type="GO" id="GO:0003677">
    <property type="term" value="F:DNA binding"/>
    <property type="evidence" value="ECO:0007669"/>
    <property type="project" value="UniProtKB-KW"/>
</dbReference>
<feature type="coiled-coil region" evidence="5">
    <location>
        <begin position="86"/>
        <end position="116"/>
    </location>
</feature>
<dbReference type="AlphaFoldDB" id="A0A4R5KAZ2"/>
<dbReference type="Pfam" id="PF13411">
    <property type="entry name" value="MerR_1"/>
    <property type="match status" value="1"/>
</dbReference>
<dbReference type="InterPro" id="IPR009061">
    <property type="entry name" value="DNA-bd_dom_put_sf"/>
</dbReference>
<evidence type="ECO:0000256" key="5">
    <source>
        <dbReference type="SAM" id="Coils"/>
    </source>
</evidence>
<reference evidence="7 8" key="1">
    <citation type="submission" date="2019-03" db="EMBL/GenBank/DDBJ databases">
        <title>Whole genome sequence of Arthrobacter sp JH1-1.</title>
        <authorList>
            <person name="Trinh H.N."/>
        </authorList>
    </citation>
    <scope>NUCLEOTIDE SEQUENCE [LARGE SCALE GENOMIC DNA]</scope>
    <source>
        <strain evidence="7 8">JH1-1</strain>
    </source>
</reference>
<dbReference type="PROSITE" id="PS50937">
    <property type="entry name" value="HTH_MERR_2"/>
    <property type="match status" value="1"/>
</dbReference>
<dbReference type="InterPro" id="IPR000551">
    <property type="entry name" value="MerR-type_HTH_dom"/>
</dbReference>
<dbReference type="PANTHER" id="PTHR30204">
    <property type="entry name" value="REDOX-CYCLING DRUG-SENSING TRANSCRIPTIONAL ACTIVATOR SOXR"/>
    <property type="match status" value="1"/>
</dbReference>
<evidence type="ECO:0000313" key="7">
    <source>
        <dbReference type="EMBL" id="TDF91685.1"/>
    </source>
</evidence>
<keyword evidence="3" id="KW-0238">DNA-binding</keyword>
<dbReference type="Gene3D" id="1.10.1660.10">
    <property type="match status" value="1"/>
</dbReference>
<dbReference type="PROSITE" id="PS00552">
    <property type="entry name" value="HTH_MERR_1"/>
    <property type="match status" value="1"/>
</dbReference>
<keyword evidence="2" id="KW-0805">Transcription regulation</keyword>
<proteinExistence type="predicted"/>
<dbReference type="PRINTS" id="PR00040">
    <property type="entry name" value="HTHMERR"/>
</dbReference>
<evidence type="ECO:0000256" key="3">
    <source>
        <dbReference type="ARBA" id="ARBA00023125"/>
    </source>
</evidence>
<dbReference type="Proteomes" id="UP000295511">
    <property type="component" value="Unassembled WGS sequence"/>
</dbReference>
<dbReference type="CDD" id="cd01106">
    <property type="entry name" value="HTH_TipAL-Mta"/>
    <property type="match status" value="1"/>
</dbReference>
<dbReference type="GO" id="GO:0003700">
    <property type="term" value="F:DNA-binding transcription factor activity"/>
    <property type="evidence" value="ECO:0007669"/>
    <property type="project" value="InterPro"/>
</dbReference>
<dbReference type="PANTHER" id="PTHR30204:SF69">
    <property type="entry name" value="MERR-FAMILY TRANSCRIPTIONAL REGULATOR"/>
    <property type="match status" value="1"/>
</dbReference>
<evidence type="ECO:0000256" key="1">
    <source>
        <dbReference type="ARBA" id="ARBA00022491"/>
    </source>
</evidence>
<dbReference type="EMBL" id="SMRU01000028">
    <property type="protein sequence ID" value="TDF91685.1"/>
    <property type="molecule type" value="Genomic_DNA"/>
</dbReference>
<dbReference type="InterPro" id="IPR047057">
    <property type="entry name" value="MerR_fam"/>
</dbReference>
<evidence type="ECO:0000259" key="6">
    <source>
        <dbReference type="PROSITE" id="PS50937"/>
    </source>
</evidence>
<keyword evidence="1" id="KW-0678">Repressor</keyword>
<keyword evidence="8" id="KW-1185">Reference proteome</keyword>
<keyword evidence="5" id="KW-0175">Coiled coil</keyword>
<dbReference type="SUPFAM" id="SSF46955">
    <property type="entry name" value="Putative DNA-binding domain"/>
    <property type="match status" value="1"/>
</dbReference>
<evidence type="ECO:0000313" key="8">
    <source>
        <dbReference type="Proteomes" id="UP000295511"/>
    </source>
</evidence>
<accession>A0A4R5KAZ2</accession>
<feature type="domain" description="HTH merR-type" evidence="6">
    <location>
        <begin position="8"/>
        <end position="77"/>
    </location>
</feature>
<protein>
    <submittedName>
        <fullName evidence="7">MerR family transcriptional regulator</fullName>
    </submittedName>
</protein>
<name>A0A4R5KAZ2_9MICC</name>
<sequence>MLETGGQLWSIGELAALCGVTVRTLHHYDRIGLFRATGRTGSGHRRYSEDDVRHLYRIRALRALGLSLEQVREVLASSPDDAGAVRQLLSAQLSALRNQAEQARRLQHQIQALLDNTGSTMPGVDHFISILEGMTMYEKYFTEEQRTELAQRRAELGPAAVDDAKATFARLVEEGLGYVSANTPVDDPAVLDFARRWDGLGSRFHSNDATKSAARSMWQDNSPELSARLPWPPDRLQELVTYLQRVRDAG</sequence>
<organism evidence="7 8">
    <name type="scientific">Arthrobacter terricola</name>
    <dbReference type="NCBI Taxonomy" id="2547396"/>
    <lineage>
        <taxon>Bacteria</taxon>
        <taxon>Bacillati</taxon>
        <taxon>Actinomycetota</taxon>
        <taxon>Actinomycetes</taxon>
        <taxon>Micrococcales</taxon>
        <taxon>Micrococcaceae</taxon>
        <taxon>Arthrobacter</taxon>
    </lineage>
</organism>
<dbReference type="RefSeq" id="WP_133206031.1">
    <property type="nucleotide sequence ID" value="NZ_SMRU01000028.1"/>
</dbReference>
<evidence type="ECO:0000256" key="4">
    <source>
        <dbReference type="ARBA" id="ARBA00023163"/>
    </source>
</evidence>
<comment type="caution">
    <text evidence="7">The sequence shown here is derived from an EMBL/GenBank/DDBJ whole genome shotgun (WGS) entry which is preliminary data.</text>
</comment>